<evidence type="ECO:0000313" key="2">
    <source>
        <dbReference type="Proteomes" id="UP000184327"/>
    </source>
</evidence>
<dbReference type="AlphaFoldDB" id="A0A1M5ADB5"/>
<organism evidence="1 2">
    <name type="scientific">Lampropedia hyalina DSM 16112</name>
    <dbReference type="NCBI Taxonomy" id="1122156"/>
    <lineage>
        <taxon>Bacteria</taxon>
        <taxon>Pseudomonadati</taxon>
        <taxon>Pseudomonadota</taxon>
        <taxon>Betaproteobacteria</taxon>
        <taxon>Burkholderiales</taxon>
        <taxon>Comamonadaceae</taxon>
        <taxon>Lampropedia</taxon>
    </lineage>
</organism>
<dbReference type="Proteomes" id="UP000184327">
    <property type="component" value="Unassembled WGS sequence"/>
</dbReference>
<name>A0A1M5ADB5_9BURK</name>
<dbReference type="OrthoDB" id="8858416at2"/>
<dbReference type="EMBL" id="FQUZ01000017">
    <property type="protein sequence ID" value="SHF28056.1"/>
    <property type="molecule type" value="Genomic_DNA"/>
</dbReference>
<accession>A0A1M5ADB5</accession>
<proteinExistence type="predicted"/>
<dbReference type="STRING" id="1122156.SAMN02745117_01645"/>
<keyword evidence="2" id="KW-1185">Reference proteome</keyword>
<reference evidence="1 2" key="1">
    <citation type="submission" date="2016-11" db="EMBL/GenBank/DDBJ databases">
        <authorList>
            <person name="Jaros S."/>
            <person name="Januszkiewicz K."/>
            <person name="Wedrychowicz H."/>
        </authorList>
    </citation>
    <scope>NUCLEOTIDE SEQUENCE [LARGE SCALE GENOMIC DNA]</scope>
    <source>
        <strain evidence="1 2">DSM 16112</strain>
    </source>
</reference>
<sequence>MQSTINLLDRAEQVKPLAAWTKEMKLSGNVLYTARLRGRLSPILAGAIAEKLGEDVQHWITVAVLETEKESGALDHLKKTADRWLNKVNS</sequence>
<evidence type="ECO:0000313" key="1">
    <source>
        <dbReference type="EMBL" id="SHF28056.1"/>
    </source>
</evidence>
<gene>
    <name evidence="1" type="ORF">SAMN02745117_01645</name>
</gene>
<protein>
    <submittedName>
        <fullName evidence="1">Uncharacterized protein</fullName>
    </submittedName>
</protein>